<dbReference type="Gene3D" id="1.10.150.240">
    <property type="entry name" value="Putative phosphatase, domain 2"/>
    <property type="match status" value="1"/>
</dbReference>
<dbReference type="CDD" id="cd02603">
    <property type="entry name" value="HAD_sEH-N_like"/>
    <property type="match status" value="1"/>
</dbReference>
<comment type="caution">
    <text evidence="1">The sequence shown here is derived from an EMBL/GenBank/DDBJ whole genome shotgun (WGS) entry which is preliminary data.</text>
</comment>
<reference evidence="1" key="1">
    <citation type="submission" date="2022-04" db="EMBL/GenBank/DDBJ databases">
        <title>Roseibium sp. CAU 1639 isolated from mud.</title>
        <authorList>
            <person name="Kim W."/>
        </authorList>
    </citation>
    <scope>NUCLEOTIDE SEQUENCE</scope>
    <source>
        <strain evidence="1">CAU 1639</strain>
    </source>
</reference>
<dbReference type="InterPro" id="IPR036412">
    <property type="entry name" value="HAD-like_sf"/>
</dbReference>
<dbReference type="Gene3D" id="3.40.50.1000">
    <property type="entry name" value="HAD superfamily/HAD-like"/>
    <property type="match status" value="1"/>
</dbReference>
<accession>A0ABT0GMU3</accession>
<dbReference type="InterPro" id="IPR023198">
    <property type="entry name" value="PGP-like_dom2"/>
</dbReference>
<organism evidence="1 2">
    <name type="scientific">Roseibium sediminicola</name>
    <dbReference type="NCBI Taxonomy" id="2933272"/>
    <lineage>
        <taxon>Bacteria</taxon>
        <taxon>Pseudomonadati</taxon>
        <taxon>Pseudomonadota</taxon>
        <taxon>Alphaproteobacteria</taxon>
        <taxon>Hyphomicrobiales</taxon>
        <taxon>Stappiaceae</taxon>
        <taxon>Roseibium</taxon>
    </lineage>
</organism>
<gene>
    <name evidence="1" type="ORF">M0H32_01015</name>
</gene>
<name>A0ABT0GMU3_9HYPH</name>
<dbReference type="EMBL" id="JALNMJ010000001">
    <property type="protein sequence ID" value="MCK7610724.1"/>
    <property type="molecule type" value="Genomic_DNA"/>
</dbReference>
<dbReference type="Proteomes" id="UP001431221">
    <property type="component" value="Unassembled WGS sequence"/>
</dbReference>
<dbReference type="PANTHER" id="PTHR43611">
    <property type="entry name" value="ALPHA-D-GLUCOSE 1-PHOSPHATE PHOSPHATASE"/>
    <property type="match status" value="1"/>
</dbReference>
<evidence type="ECO:0000313" key="2">
    <source>
        <dbReference type="Proteomes" id="UP001431221"/>
    </source>
</evidence>
<dbReference type="InterPro" id="IPR023214">
    <property type="entry name" value="HAD_sf"/>
</dbReference>
<evidence type="ECO:0000313" key="1">
    <source>
        <dbReference type="EMBL" id="MCK7610724.1"/>
    </source>
</evidence>
<dbReference type="Pfam" id="PF00702">
    <property type="entry name" value="Hydrolase"/>
    <property type="match status" value="1"/>
</dbReference>
<keyword evidence="2" id="KW-1185">Reference proteome</keyword>
<sequence>MPSIRFVIFDMDQVLYDYKHPVRLKLLEELTGRPAAEIDAAVWGGPHEDAAEAGTPDTAEGYLAQFAELLDYPIDFDTWCDIRRKMMRARPDVLDLVRQLKATADVALLTNNGMMLKAALPVCAPETIEIFGEKAHVSAEFKLRKPDPAIYRSICAHYGYAPEETAFVDDKAENVRGAEEAGLTGHVYTDVVAFRSFLSLHGLV</sequence>
<dbReference type="SFLD" id="SFLDS00003">
    <property type="entry name" value="Haloacid_Dehalogenase"/>
    <property type="match status" value="1"/>
</dbReference>
<dbReference type="NCBIfam" id="TIGR01509">
    <property type="entry name" value="HAD-SF-IA-v3"/>
    <property type="match status" value="1"/>
</dbReference>
<dbReference type="SFLD" id="SFLDG01129">
    <property type="entry name" value="C1.5:_HAD__Beta-PGM__Phosphata"/>
    <property type="match status" value="1"/>
</dbReference>
<protein>
    <submittedName>
        <fullName evidence="1">HAD family phosphatase</fullName>
    </submittedName>
</protein>
<dbReference type="SUPFAM" id="SSF56784">
    <property type="entry name" value="HAD-like"/>
    <property type="match status" value="1"/>
</dbReference>
<proteinExistence type="predicted"/>
<dbReference type="InterPro" id="IPR006439">
    <property type="entry name" value="HAD-SF_hydro_IA"/>
</dbReference>
<dbReference type="PANTHER" id="PTHR43611:SF3">
    <property type="entry name" value="FLAVIN MONONUCLEOTIDE HYDROLASE 1, CHLOROPLATIC"/>
    <property type="match status" value="1"/>
</dbReference>
<dbReference type="RefSeq" id="WP_248149607.1">
    <property type="nucleotide sequence ID" value="NZ_JALNMJ010000001.1"/>
</dbReference>